<evidence type="ECO:0000313" key="3">
    <source>
        <dbReference type="Proteomes" id="UP001589619"/>
    </source>
</evidence>
<reference evidence="2 3" key="1">
    <citation type="submission" date="2024-09" db="EMBL/GenBank/DDBJ databases">
        <authorList>
            <person name="Sun Q."/>
            <person name="Mori K."/>
        </authorList>
    </citation>
    <scope>NUCLEOTIDE SEQUENCE [LARGE SCALE GENOMIC DNA]</scope>
    <source>
        <strain evidence="2 3">JCM 12520</strain>
    </source>
</reference>
<evidence type="ECO:0000259" key="1">
    <source>
        <dbReference type="Pfam" id="PF01261"/>
    </source>
</evidence>
<dbReference type="EMBL" id="JBHMAG010000012">
    <property type="protein sequence ID" value="MFB9753538.1"/>
    <property type="molecule type" value="Genomic_DNA"/>
</dbReference>
<gene>
    <name evidence="2" type="ORF">ACFFNY_18380</name>
</gene>
<dbReference type="PANTHER" id="PTHR12110">
    <property type="entry name" value="HYDROXYPYRUVATE ISOMERASE"/>
    <property type="match status" value="1"/>
</dbReference>
<dbReference type="GO" id="GO:0016853">
    <property type="term" value="F:isomerase activity"/>
    <property type="evidence" value="ECO:0007669"/>
    <property type="project" value="UniProtKB-KW"/>
</dbReference>
<dbReference type="InterPro" id="IPR036237">
    <property type="entry name" value="Xyl_isomerase-like_sf"/>
</dbReference>
<evidence type="ECO:0000313" key="2">
    <source>
        <dbReference type="EMBL" id="MFB9753538.1"/>
    </source>
</evidence>
<dbReference type="InterPro" id="IPR013022">
    <property type="entry name" value="Xyl_isomerase-like_TIM-brl"/>
</dbReference>
<keyword evidence="2" id="KW-0413">Isomerase</keyword>
<keyword evidence="3" id="KW-1185">Reference proteome</keyword>
<dbReference type="Gene3D" id="3.20.20.150">
    <property type="entry name" value="Divalent-metal-dependent TIM barrel enzymes"/>
    <property type="match status" value="1"/>
</dbReference>
<comment type="caution">
    <text evidence="2">The sequence shown here is derived from an EMBL/GenBank/DDBJ whole genome shotgun (WGS) entry which is preliminary data.</text>
</comment>
<dbReference type="RefSeq" id="WP_344901113.1">
    <property type="nucleotide sequence ID" value="NZ_BAAAYO010000001.1"/>
</dbReference>
<proteinExistence type="predicted"/>
<dbReference type="Pfam" id="PF01261">
    <property type="entry name" value="AP_endonuc_2"/>
    <property type="match status" value="1"/>
</dbReference>
<sequence>MPYLSLSTWSLHRLLGTMYWTVWDEEEQKQKTVEQPQPHLLDLLDLPAEAARRGFQAVEICHFHFPSTAPDYLLALKQAFSASKIALDTLLLDYGDLTNPSATRAESDMLFIRQWISIASACGARRIRVIAGEAAPTDEEAIRLSASRLLELERFAADSGVELITENFKSLTSTGTSCLQLLEQTGRRINIIADFGNFKEPHKSDFLSMILPFSVSVHAKAQYDADGNLDRTELERCLRLVQEAGYEGPIVMIYDGPGDMWEGIERVREVVQPFIKMKD</sequence>
<protein>
    <submittedName>
        <fullName evidence="2">Sugar phosphate isomerase/epimerase family protein</fullName>
    </submittedName>
</protein>
<feature type="domain" description="Xylose isomerase-like TIM barrel" evidence="1">
    <location>
        <begin position="48"/>
        <end position="255"/>
    </location>
</feature>
<accession>A0ABV5VZ59</accession>
<dbReference type="InterPro" id="IPR050312">
    <property type="entry name" value="IolE/XylAMocC-like"/>
</dbReference>
<dbReference type="SUPFAM" id="SSF51658">
    <property type="entry name" value="Xylose isomerase-like"/>
    <property type="match status" value="1"/>
</dbReference>
<dbReference type="Proteomes" id="UP001589619">
    <property type="component" value="Unassembled WGS sequence"/>
</dbReference>
<organism evidence="2 3">
    <name type="scientific">Paenibacillus hodogayensis</name>
    <dbReference type="NCBI Taxonomy" id="279208"/>
    <lineage>
        <taxon>Bacteria</taxon>
        <taxon>Bacillati</taxon>
        <taxon>Bacillota</taxon>
        <taxon>Bacilli</taxon>
        <taxon>Bacillales</taxon>
        <taxon>Paenibacillaceae</taxon>
        <taxon>Paenibacillus</taxon>
    </lineage>
</organism>
<name>A0ABV5VZ59_9BACL</name>
<dbReference type="PANTHER" id="PTHR12110:SF53">
    <property type="entry name" value="BLR5974 PROTEIN"/>
    <property type="match status" value="1"/>
</dbReference>